<comment type="caution">
    <text evidence="2">The sequence shown here is derived from an EMBL/GenBank/DDBJ whole genome shotgun (WGS) entry which is preliminary data.</text>
</comment>
<feature type="region of interest" description="Disordered" evidence="1">
    <location>
        <begin position="1"/>
        <end position="85"/>
    </location>
</feature>
<evidence type="ECO:0000313" key="2">
    <source>
        <dbReference type="EMBL" id="ROI26647.1"/>
    </source>
</evidence>
<reference evidence="2 3" key="1">
    <citation type="submission" date="2018-10" db="EMBL/GenBank/DDBJ databases">
        <title>Genome assembly for a Yunnan-Guizhou Plateau 3E fish, Anabarilius grahami (Regan), and its evolutionary and genetic applications.</title>
        <authorList>
            <person name="Jiang W."/>
        </authorList>
    </citation>
    <scope>NUCLEOTIDE SEQUENCE [LARGE SCALE GENOMIC DNA]</scope>
    <source>
        <strain evidence="2">AG-KIZ</strain>
        <tissue evidence="2">Muscle</tissue>
    </source>
</reference>
<organism evidence="2 3">
    <name type="scientific">Anabarilius grahami</name>
    <name type="common">Kanglang fish</name>
    <name type="synonym">Barilius grahami</name>
    <dbReference type="NCBI Taxonomy" id="495550"/>
    <lineage>
        <taxon>Eukaryota</taxon>
        <taxon>Metazoa</taxon>
        <taxon>Chordata</taxon>
        <taxon>Craniata</taxon>
        <taxon>Vertebrata</taxon>
        <taxon>Euteleostomi</taxon>
        <taxon>Actinopterygii</taxon>
        <taxon>Neopterygii</taxon>
        <taxon>Teleostei</taxon>
        <taxon>Ostariophysi</taxon>
        <taxon>Cypriniformes</taxon>
        <taxon>Xenocyprididae</taxon>
        <taxon>Xenocypridinae</taxon>
        <taxon>Xenocypridinae incertae sedis</taxon>
        <taxon>Anabarilius</taxon>
    </lineage>
</organism>
<evidence type="ECO:0000256" key="1">
    <source>
        <dbReference type="SAM" id="MobiDB-lite"/>
    </source>
</evidence>
<protein>
    <submittedName>
        <fullName evidence="2">Uncharacterized protein</fullName>
    </submittedName>
</protein>
<accession>A0A3N0XH65</accession>
<proteinExistence type="predicted"/>
<dbReference type="Proteomes" id="UP000281406">
    <property type="component" value="Unassembled WGS sequence"/>
</dbReference>
<dbReference type="AlphaFoldDB" id="A0A3N0XH65"/>
<sequence>MATSRDYYEGEQVPDPRPSHTRRVPTYLEDYVLDYPPPRHDHPSPADGVQGISLASQDPYRGYTTPAHRDRDLESCITWRSGGKS</sequence>
<gene>
    <name evidence="2" type="ORF">DPX16_21590</name>
</gene>
<name>A0A3N0XH65_ANAGA</name>
<evidence type="ECO:0000313" key="3">
    <source>
        <dbReference type="Proteomes" id="UP000281406"/>
    </source>
</evidence>
<dbReference type="EMBL" id="RJVU01073134">
    <property type="protein sequence ID" value="ROI26647.1"/>
    <property type="molecule type" value="Genomic_DNA"/>
</dbReference>
<keyword evidence="3" id="KW-1185">Reference proteome</keyword>